<evidence type="ECO:0000256" key="1">
    <source>
        <dbReference type="SAM" id="Phobius"/>
    </source>
</evidence>
<keyword evidence="1" id="KW-1133">Transmembrane helix</keyword>
<keyword evidence="6" id="KW-1185">Reference proteome</keyword>
<dbReference type="EMBL" id="JBHYPX010000012">
    <property type="protein sequence ID" value="MFE1352043.1"/>
    <property type="molecule type" value="Genomic_DNA"/>
</dbReference>
<keyword evidence="1" id="KW-0472">Membrane</keyword>
<comment type="caution">
    <text evidence="2">The sequence shown here is derived from an EMBL/GenBank/DDBJ whole genome shotgun (WGS) entry which is preliminary data.</text>
</comment>
<dbReference type="Proteomes" id="UP001165041">
    <property type="component" value="Unassembled WGS sequence"/>
</dbReference>
<accession>A0A9W6PG48</accession>
<name>A0A9W6PG48_9ACTN</name>
<gene>
    <name evidence="4" type="ORF">ACFW6T_08660</name>
    <name evidence="2" type="ORF">Kpho01_22880</name>
    <name evidence="3" type="ORF">Kpho02_09360</name>
</gene>
<reference evidence="4 6" key="3">
    <citation type="submission" date="2024-09" db="EMBL/GenBank/DDBJ databases">
        <title>The Natural Products Discovery Center: Release of the First 8490 Sequenced Strains for Exploring Actinobacteria Biosynthetic Diversity.</title>
        <authorList>
            <person name="Kalkreuter E."/>
            <person name="Kautsar S.A."/>
            <person name="Yang D."/>
            <person name="Bader C.D."/>
            <person name="Teijaro C.N."/>
            <person name="Fluegel L."/>
            <person name="Davis C.M."/>
            <person name="Simpson J.R."/>
            <person name="Lauterbach L."/>
            <person name="Steele A.D."/>
            <person name="Gui C."/>
            <person name="Meng S."/>
            <person name="Li G."/>
            <person name="Viehrig K."/>
            <person name="Ye F."/>
            <person name="Su P."/>
            <person name="Kiefer A.F."/>
            <person name="Nichols A."/>
            <person name="Cepeda A.J."/>
            <person name="Yan W."/>
            <person name="Fan B."/>
            <person name="Jiang Y."/>
            <person name="Adhikari A."/>
            <person name="Zheng C.-J."/>
            <person name="Schuster L."/>
            <person name="Cowan T.M."/>
            <person name="Smanski M.J."/>
            <person name="Chevrette M.G."/>
            <person name="De Carvalho L.P.S."/>
            <person name="Shen B."/>
        </authorList>
    </citation>
    <scope>NUCLEOTIDE SEQUENCE [LARGE SCALE GENOMIC DNA]</scope>
    <source>
        <strain evidence="4 6">NPDC058753</strain>
    </source>
</reference>
<proteinExistence type="predicted"/>
<evidence type="ECO:0000313" key="4">
    <source>
        <dbReference type="EMBL" id="MFE1352043.1"/>
    </source>
</evidence>
<dbReference type="Proteomes" id="UP001599542">
    <property type="component" value="Unassembled WGS sequence"/>
</dbReference>
<keyword evidence="1" id="KW-0812">Transmembrane</keyword>
<evidence type="ECO:0000313" key="3">
    <source>
        <dbReference type="EMBL" id="GLW68637.1"/>
    </source>
</evidence>
<evidence type="ECO:0000313" key="6">
    <source>
        <dbReference type="Proteomes" id="UP001599542"/>
    </source>
</evidence>
<protein>
    <submittedName>
        <fullName evidence="2">Uncharacterized protein</fullName>
    </submittedName>
</protein>
<evidence type="ECO:0000313" key="5">
    <source>
        <dbReference type="Proteomes" id="UP001165143"/>
    </source>
</evidence>
<dbReference type="EMBL" id="BSSA01000002">
    <property type="protein sequence ID" value="GLW68637.1"/>
    <property type="molecule type" value="Genomic_DNA"/>
</dbReference>
<feature type="transmembrane region" description="Helical" evidence="1">
    <location>
        <begin position="17"/>
        <end position="36"/>
    </location>
</feature>
<sequence length="56" mass="6222">MYGWIWRHLPGPAPVRALIALLLVLGVVYVLFQYVFPWAEPLLPFGNVTVDQGNGG</sequence>
<dbReference type="AlphaFoldDB" id="A0A9W6PG48"/>
<dbReference type="RefSeq" id="WP_033254177.1">
    <property type="nucleotide sequence ID" value="NZ_BSRX01000011.1"/>
</dbReference>
<evidence type="ECO:0000313" key="2">
    <source>
        <dbReference type="EMBL" id="GLW54277.1"/>
    </source>
</evidence>
<reference evidence="2" key="1">
    <citation type="submission" date="2023-02" db="EMBL/GenBank/DDBJ databases">
        <title>Kitasatospora phosalacinea NBRC 14362.</title>
        <authorList>
            <person name="Ichikawa N."/>
            <person name="Sato H."/>
            <person name="Tonouchi N."/>
        </authorList>
    </citation>
    <scope>NUCLEOTIDE SEQUENCE</scope>
    <source>
        <strain evidence="2">NBRC 14362</strain>
    </source>
</reference>
<reference evidence="3" key="2">
    <citation type="submission" date="2023-02" db="EMBL/GenBank/DDBJ databases">
        <title>Kitasatospora phosalacinea NBRC 14627.</title>
        <authorList>
            <person name="Ichikawa N."/>
            <person name="Sato H."/>
            <person name="Tonouchi N."/>
        </authorList>
    </citation>
    <scope>NUCLEOTIDE SEQUENCE</scope>
    <source>
        <strain evidence="3">NBRC 14627</strain>
    </source>
</reference>
<organism evidence="2 5">
    <name type="scientific">Kitasatospora phosalacinea</name>
    <dbReference type="NCBI Taxonomy" id="2065"/>
    <lineage>
        <taxon>Bacteria</taxon>
        <taxon>Bacillati</taxon>
        <taxon>Actinomycetota</taxon>
        <taxon>Actinomycetes</taxon>
        <taxon>Kitasatosporales</taxon>
        <taxon>Streptomycetaceae</taxon>
        <taxon>Kitasatospora</taxon>
    </lineage>
</organism>
<dbReference type="Proteomes" id="UP001165143">
    <property type="component" value="Unassembled WGS sequence"/>
</dbReference>
<dbReference type="EMBL" id="BSRX01000011">
    <property type="protein sequence ID" value="GLW54277.1"/>
    <property type="molecule type" value="Genomic_DNA"/>
</dbReference>